<keyword evidence="3" id="KW-0804">Transcription</keyword>
<evidence type="ECO:0000256" key="1">
    <source>
        <dbReference type="ARBA" id="ARBA00004123"/>
    </source>
</evidence>
<dbReference type="Pfam" id="PF00010">
    <property type="entry name" value="HLH"/>
    <property type="match status" value="1"/>
</dbReference>
<proteinExistence type="predicted"/>
<dbReference type="Proteomes" id="UP000515146">
    <property type="component" value="Unplaced"/>
</dbReference>
<evidence type="ECO:0000313" key="7">
    <source>
        <dbReference type="RefSeq" id="XP_027198704.1"/>
    </source>
</evidence>
<evidence type="ECO:0000259" key="5">
    <source>
        <dbReference type="PROSITE" id="PS50888"/>
    </source>
</evidence>
<dbReference type="OrthoDB" id="6085656at2759"/>
<evidence type="ECO:0000256" key="3">
    <source>
        <dbReference type="ARBA" id="ARBA00023163"/>
    </source>
</evidence>
<dbReference type="SUPFAM" id="SSF47459">
    <property type="entry name" value="HLH, helix-loop-helix DNA-binding domain"/>
    <property type="match status" value="1"/>
</dbReference>
<dbReference type="InterPro" id="IPR036638">
    <property type="entry name" value="HLH_DNA-bd_sf"/>
</dbReference>
<feature type="domain" description="BHLH" evidence="5">
    <location>
        <begin position="1"/>
        <end position="52"/>
    </location>
</feature>
<dbReference type="InParanoid" id="A0A6P6Y2X3"/>
<dbReference type="InterPro" id="IPR011598">
    <property type="entry name" value="bHLH_dom"/>
</dbReference>
<dbReference type="KEGG" id="dpte:113792940"/>
<dbReference type="GO" id="GO:0046983">
    <property type="term" value="F:protein dimerization activity"/>
    <property type="evidence" value="ECO:0007669"/>
    <property type="project" value="InterPro"/>
</dbReference>
<dbReference type="CDD" id="cd11410">
    <property type="entry name" value="bHLH_O_HES"/>
    <property type="match status" value="1"/>
</dbReference>
<protein>
    <submittedName>
        <fullName evidence="7">Transcription factor HES-2-like</fullName>
    </submittedName>
</protein>
<dbReference type="PROSITE" id="PS50888">
    <property type="entry name" value="BHLH"/>
    <property type="match status" value="1"/>
</dbReference>
<organism evidence="6 7">
    <name type="scientific">Dermatophagoides pteronyssinus</name>
    <name type="common">European house dust mite</name>
    <dbReference type="NCBI Taxonomy" id="6956"/>
    <lineage>
        <taxon>Eukaryota</taxon>
        <taxon>Metazoa</taxon>
        <taxon>Ecdysozoa</taxon>
        <taxon>Arthropoda</taxon>
        <taxon>Chelicerata</taxon>
        <taxon>Arachnida</taxon>
        <taxon>Acari</taxon>
        <taxon>Acariformes</taxon>
        <taxon>Sarcoptiformes</taxon>
        <taxon>Astigmata</taxon>
        <taxon>Psoroptidia</taxon>
        <taxon>Analgoidea</taxon>
        <taxon>Pyroglyphidae</taxon>
        <taxon>Dermatophagoidinae</taxon>
        <taxon>Dermatophagoides</taxon>
    </lineage>
</organism>
<dbReference type="PANTHER" id="PTHR10985">
    <property type="entry name" value="BASIC HELIX-LOOP-HELIX TRANSCRIPTION FACTOR, HES-RELATED"/>
    <property type="match status" value="1"/>
</dbReference>
<dbReference type="InterPro" id="IPR050370">
    <property type="entry name" value="HES_HEY"/>
</dbReference>
<evidence type="ECO:0000313" key="6">
    <source>
        <dbReference type="Proteomes" id="UP000515146"/>
    </source>
</evidence>
<keyword evidence="6" id="KW-1185">Reference proteome</keyword>
<dbReference type="SMART" id="SM00353">
    <property type="entry name" value="HLH"/>
    <property type="match status" value="1"/>
</dbReference>
<evidence type="ECO:0000256" key="2">
    <source>
        <dbReference type="ARBA" id="ARBA00023015"/>
    </source>
</evidence>
<sequence length="187" mass="21554">MIEKRRRDRINRSLNILKQLIIDSKRYPISNYNKRFEKADILEITVKYLESLVLEERRIYQQGFDDYLDGEKLLQEKQGKIMSVNLSTLHAELNEIKNRMATSGGGDSDGHYSADEQQQQHYFNDHQHRSGSISGYQSDNNNIFSESTAMMMMMNNNQKSSGVIQHTRNYLENKPELSSAAAAAVTD</sequence>
<reference evidence="7" key="1">
    <citation type="submission" date="2025-08" db="UniProtKB">
        <authorList>
            <consortium name="RefSeq"/>
        </authorList>
    </citation>
    <scope>IDENTIFICATION</scope>
    <source>
        <strain evidence="7">Airmid</strain>
    </source>
</reference>
<gene>
    <name evidence="7" type="primary">LOC113792940</name>
</gene>
<accession>A0A6P6Y2X3</accession>
<name>A0A6P6Y2X3_DERPT</name>
<evidence type="ECO:0000256" key="4">
    <source>
        <dbReference type="ARBA" id="ARBA00023242"/>
    </source>
</evidence>
<dbReference type="Gene3D" id="4.10.280.10">
    <property type="entry name" value="Helix-loop-helix DNA-binding domain"/>
    <property type="match status" value="1"/>
</dbReference>
<dbReference type="GO" id="GO:0005634">
    <property type="term" value="C:nucleus"/>
    <property type="evidence" value="ECO:0007669"/>
    <property type="project" value="UniProtKB-SubCell"/>
</dbReference>
<dbReference type="RefSeq" id="XP_027198704.1">
    <property type="nucleotide sequence ID" value="XM_027342903.1"/>
</dbReference>
<dbReference type="AlphaFoldDB" id="A0A6P6Y2X3"/>
<keyword evidence="4" id="KW-0539">Nucleus</keyword>
<keyword evidence="2" id="KW-0805">Transcription regulation</keyword>
<comment type="subcellular location">
    <subcellularLocation>
        <location evidence="1">Nucleus</location>
    </subcellularLocation>
</comment>